<evidence type="ECO:0000259" key="1">
    <source>
        <dbReference type="Pfam" id="PF12146"/>
    </source>
</evidence>
<dbReference type="Proteomes" id="UP000321408">
    <property type="component" value="Chromosome"/>
</dbReference>
<protein>
    <submittedName>
        <fullName evidence="2">Alpha/beta hydrolase</fullName>
    </submittedName>
</protein>
<dbReference type="Pfam" id="PF12146">
    <property type="entry name" value="Hydrolase_4"/>
    <property type="match status" value="1"/>
</dbReference>
<reference evidence="2 3" key="1">
    <citation type="journal article" date="2020" name="Nature">
        <title>Isolation of an archaeon at the prokaryote-eukaryote interface.</title>
        <authorList>
            <person name="Imachi H."/>
            <person name="Nobu M.K."/>
            <person name="Nakahara N."/>
            <person name="Morono Y."/>
            <person name="Ogawara M."/>
            <person name="Takaki Y."/>
            <person name="Takano Y."/>
            <person name="Uematsu K."/>
            <person name="Ikuta T."/>
            <person name="Ito M."/>
            <person name="Matsui Y."/>
            <person name="Miyazaki M."/>
            <person name="Murata K."/>
            <person name="Saito Y."/>
            <person name="Sakai S."/>
            <person name="Song C."/>
            <person name="Tasumi E."/>
            <person name="Yamanaka Y."/>
            <person name="Yamaguchi T."/>
            <person name="Kamagata Y."/>
            <person name="Tamaki H."/>
            <person name="Takai K."/>
        </authorList>
    </citation>
    <scope>NUCLEOTIDE SEQUENCE [LARGE SCALE GENOMIC DNA]</scope>
    <source>
        <strain evidence="2 3">MK-D1</strain>
    </source>
</reference>
<gene>
    <name evidence="2" type="ORF">DSAG12_00050</name>
</gene>
<dbReference type="RefSeq" id="WP_147661202.1">
    <property type="nucleotide sequence ID" value="NZ_CP042905.2"/>
</dbReference>
<dbReference type="AlphaFoldDB" id="A0A5B9D567"/>
<dbReference type="PANTHER" id="PTHR12277">
    <property type="entry name" value="ALPHA/BETA HYDROLASE DOMAIN-CONTAINING PROTEIN"/>
    <property type="match status" value="1"/>
</dbReference>
<dbReference type="SUPFAM" id="SSF53474">
    <property type="entry name" value="alpha/beta-Hydrolases"/>
    <property type="match status" value="1"/>
</dbReference>
<accession>A0A5B9D567</accession>
<proteinExistence type="predicted"/>
<dbReference type="Gene3D" id="3.40.50.1820">
    <property type="entry name" value="alpha/beta hydrolase"/>
    <property type="match status" value="1"/>
</dbReference>
<dbReference type="GO" id="GO:0016787">
    <property type="term" value="F:hydrolase activity"/>
    <property type="evidence" value="ECO:0007669"/>
    <property type="project" value="UniProtKB-KW"/>
</dbReference>
<evidence type="ECO:0000313" key="2">
    <source>
        <dbReference type="EMBL" id="QEE14239.1"/>
    </source>
</evidence>
<keyword evidence="2" id="KW-0378">Hydrolase</keyword>
<keyword evidence="3" id="KW-1185">Reference proteome</keyword>
<dbReference type="PANTHER" id="PTHR12277:SF81">
    <property type="entry name" value="PROTEIN ABHD13"/>
    <property type="match status" value="1"/>
</dbReference>
<dbReference type="InterPro" id="IPR022742">
    <property type="entry name" value="Hydrolase_4"/>
</dbReference>
<feature type="domain" description="Serine aminopeptidase S33" evidence="1">
    <location>
        <begin position="60"/>
        <end position="169"/>
    </location>
</feature>
<dbReference type="InterPro" id="IPR029058">
    <property type="entry name" value="AB_hydrolase_fold"/>
</dbReference>
<organism evidence="2 3">
    <name type="scientific">Promethearchaeum syntrophicum</name>
    <dbReference type="NCBI Taxonomy" id="2594042"/>
    <lineage>
        <taxon>Archaea</taxon>
        <taxon>Promethearchaeati</taxon>
        <taxon>Promethearchaeota</taxon>
        <taxon>Promethearchaeia</taxon>
        <taxon>Promethearchaeales</taxon>
        <taxon>Promethearchaeaceae</taxon>
        <taxon>Promethearchaeum</taxon>
    </lineage>
</organism>
<dbReference type="EMBL" id="CP042905">
    <property type="protein sequence ID" value="QEE14239.1"/>
    <property type="molecule type" value="Genomic_DNA"/>
</dbReference>
<sequence length="262" mass="30190">MSFDIEKFLDNPSINSIIFYPRRYPKPSSESKKNKILEFEIAKGINIGGIFHFRSYENPSVLFFHGNGEIANDYSYFIDKFLDCGMNIAIMDYRGYGFSTGTPTFMNLIQDAVPIYNLFLKWITENGFSQSIFLYARSLGSIPIAEIASHNPINVKGIIFESSICDTYKIMRSLFMINLPEFTEEAIKPWSNITRIAKIKKPVLIIHGTRDHIVPFYHGKLIFDLISEDLEKKIIPIENAGHNDIQNFEDLYFPAIKNFIQI</sequence>
<evidence type="ECO:0000313" key="3">
    <source>
        <dbReference type="Proteomes" id="UP000321408"/>
    </source>
</evidence>
<reference evidence="2 3" key="2">
    <citation type="journal article" date="2024" name="Int. J. Syst. Evol. Microbiol.">
        <title>Promethearchaeum syntrophicum gen. nov., sp. nov., an anaerobic, obligately syntrophic archaeon, the first isolate of the lineage 'Asgard' archaea, and proposal of the new archaeal phylum Promethearchaeota phyl. nov. and kingdom Promethearchaeati regn. nov.</title>
        <authorList>
            <person name="Imachi H."/>
            <person name="Nobu M.K."/>
            <person name="Kato S."/>
            <person name="Takaki Y."/>
            <person name="Miyazaki M."/>
            <person name="Miyata M."/>
            <person name="Ogawara M."/>
            <person name="Saito Y."/>
            <person name="Sakai S."/>
            <person name="Tahara Y.O."/>
            <person name="Takano Y."/>
            <person name="Tasumi E."/>
            <person name="Uematsu K."/>
            <person name="Yoshimura T."/>
            <person name="Itoh T."/>
            <person name="Ohkuma M."/>
            <person name="Takai K."/>
        </authorList>
    </citation>
    <scope>NUCLEOTIDE SEQUENCE [LARGE SCALE GENOMIC DNA]</scope>
    <source>
        <strain evidence="2 3">MK-D1</strain>
    </source>
</reference>
<dbReference type="GeneID" id="41328057"/>
<dbReference type="OrthoDB" id="111592at2157"/>
<dbReference type="KEGG" id="psyt:DSAG12_00050"/>
<name>A0A5B9D567_9ARCH</name>